<gene>
    <name evidence="2" type="ORF">DACRYDRAFT_18777</name>
</gene>
<feature type="compositionally biased region" description="Polar residues" evidence="1">
    <location>
        <begin position="216"/>
        <end position="249"/>
    </location>
</feature>
<name>M5FR76_DACPD</name>
<dbReference type="OrthoDB" id="3361358at2759"/>
<feature type="compositionally biased region" description="Low complexity" evidence="1">
    <location>
        <begin position="304"/>
        <end position="313"/>
    </location>
</feature>
<sequence length="400" mass="42336">MWMCNHAGASKGPVPSKCGGALPYVAFMSVVHTSNMGPTVTLPMSQGHGQPTTNISRRAAARHRPVSSRVHARSQSSTKLASALAVAQGHRDVTSLTEEKSKRRIKSVEDVASLRPHSSTLSMGGPKTSSRLSTKRASERQSAVKDTVTVTGGVEEEEWTSESGASSPTQATAAVKADEDEEGDYDGPEIRIGPHAHAAPSMRVGYGGISVDDNRSSTPTLHRTLSDPNNLTIQTDFPPLSTSGPSSSKALYHAPRSPHTPSRLRPMSLIRPPSFASAVVTAPTVLDSPASDMPDSPKHDSSAREAAPSIAPSIPSIVPSRVRTISAMSGASGAASRAMDALTRANANPFLTSHFPHLSTQNDVHHLLPPKFVASHMAIKRYWTPVDDAVGRLRVVLKTA</sequence>
<dbReference type="HOGENOM" id="CLU_688917_0_0_1"/>
<keyword evidence="3" id="KW-1185">Reference proteome</keyword>
<reference evidence="2 3" key="1">
    <citation type="journal article" date="2012" name="Science">
        <title>The Paleozoic origin of enzymatic lignin decomposition reconstructed from 31 fungal genomes.</title>
        <authorList>
            <person name="Floudas D."/>
            <person name="Binder M."/>
            <person name="Riley R."/>
            <person name="Barry K."/>
            <person name="Blanchette R.A."/>
            <person name="Henrissat B."/>
            <person name="Martinez A.T."/>
            <person name="Otillar R."/>
            <person name="Spatafora J.W."/>
            <person name="Yadav J.S."/>
            <person name="Aerts A."/>
            <person name="Benoit I."/>
            <person name="Boyd A."/>
            <person name="Carlson A."/>
            <person name="Copeland A."/>
            <person name="Coutinho P.M."/>
            <person name="de Vries R.P."/>
            <person name="Ferreira P."/>
            <person name="Findley K."/>
            <person name="Foster B."/>
            <person name="Gaskell J."/>
            <person name="Glotzer D."/>
            <person name="Gorecki P."/>
            <person name="Heitman J."/>
            <person name="Hesse C."/>
            <person name="Hori C."/>
            <person name="Igarashi K."/>
            <person name="Jurgens J.A."/>
            <person name="Kallen N."/>
            <person name="Kersten P."/>
            <person name="Kohler A."/>
            <person name="Kuees U."/>
            <person name="Kumar T.K.A."/>
            <person name="Kuo A."/>
            <person name="LaButti K."/>
            <person name="Larrondo L.F."/>
            <person name="Lindquist E."/>
            <person name="Ling A."/>
            <person name="Lombard V."/>
            <person name="Lucas S."/>
            <person name="Lundell T."/>
            <person name="Martin R."/>
            <person name="McLaughlin D.J."/>
            <person name="Morgenstern I."/>
            <person name="Morin E."/>
            <person name="Murat C."/>
            <person name="Nagy L.G."/>
            <person name="Nolan M."/>
            <person name="Ohm R.A."/>
            <person name="Patyshakuliyeva A."/>
            <person name="Rokas A."/>
            <person name="Ruiz-Duenas F.J."/>
            <person name="Sabat G."/>
            <person name="Salamov A."/>
            <person name="Samejima M."/>
            <person name="Schmutz J."/>
            <person name="Slot J.C."/>
            <person name="St John F."/>
            <person name="Stenlid J."/>
            <person name="Sun H."/>
            <person name="Sun S."/>
            <person name="Syed K."/>
            <person name="Tsang A."/>
            <person name="Wiebenga A."/>
            <person name="Young D."/>
            <person name="Pisabarro A."/>
            <person name="Eastwood D.C."/>
            <person name="Martin F."/>
            <person name="Cullen D."/>
            <person name="Grigoriev I.V."/>
            <person name="Hibbett D.S."/>
        </authorList>
    </citation>
    <scope>NUCLEOTIDE SEQUENCE [LARGE SCALE GENOMIC DNA]</scope>
    <source>
        <strain evidence="2 3">DJM-731 SS1</strain>
    </source>
</reference>
<dbReference type="RefSeq" id="XP_040624297.1">
    <property type="nucleotide sequence ID" value="XM_040771387.1"/>
</dbReference>
<dbReference type="AlphaFoldDB" id="M5FR76"/>
<dbReference type="GeneID" id="63686449"/>
<evidence type="ECO:0000313" key="2">
    <source>
        <dbReference type="EMBL" id="EJT97399.1"/>
    </source>
</evidence>
<dbReference type="EMBL" id="JH795877">
    <property type="protein sequence ID" value="EJT97399.1"/>
    <property type="molecule type" value="Genomic_DNA"/>
</dbReference>
<organism evidence="2 3">
    <name type="scientific">Dacryopinax primogenitus (strain DJM 731)</name>
    <name type="common">Brown rot fungus</name>
    <dbReference type="NCBI Taxonomy" id="1858805"/>
    <lineage>
        <taxon>Eukaryota</taxon>
        <taxon>Fungi</taxon>
        <taxon>Dikarya</taxon>
        <taxon>Basidiomycota</taxon>
        <taxon>Agaricomycotina</taxon>
        <taxon>Dacrymycetes</taxon>
        <taxon>Dacrymycetales</taxon>
        <taxon>Dacrymycetaceae</taxon>
        <taxon>Dacryopinax</taxon>
    </lineage>
</organism>
<feature type="compositionally biased region" description="Polar residues" evidence="1">
    <location>
        <begin position="116"/>
        <end position="132"/>
    </location>
</feature>
<evidence type="ECO:0000256" key="1">
    <source>
        <dbReference type="SAM" id="MobiDB-lite"/>
    </source>
</evidence>
<proteinExistence type="predicted"/>
<feature type="region of interest" description="Disordered" evidence="1">
    <location>
        <begin position="85"/>
        <end position="188"/>
    </location>
</feature>
<dbReference type="Proteomes" id="UP000030653">
    <property type="component" value="Unassembled WGS sequence"/>
</dbReference>
<feature type="region of interest" description="Disordered" evidence="1">
    <location>
        <begin position="286"/>
        <end position="313"/>
    </location>
</feature>
<feature type="region of interest" description="Disordered" evidence="1">
    <location>
        <begin position="215"/>
        <end position="265"/>
    </location>
</feature>
<accession>M5FR76</accession>
<feature type="compositionally biased region" description="Basic and acidic residues" evidence="1">
    <location>
        <begin position="89"/>
        <end position="109"/>
    </location>
</feature>
<evidence type="ECO:0000313" key="3">
    <source>
        <dbReference type="Proteomes" id="UP000030653"/>
    </source>
</evidence>
<feature type="compositionally biased region" description="Acidic residues" evidence="1">
    <location>
        <begin position="178"/>
        <end position="187"/>
    </location>
</feature>
<protein>
    <submittedName>
        <fullName evidence="2">Uncharacterized protein</fullName>
    </submittedName>
</protein>